<evidence type="ECO:0000256" key="3">
    <source>
        <dbReference type="ARBA" id="ARBA00022475"/>
    </source>
</evidence>
<dbReference type="Gene3D" id="3.30.240.20">
    <property type="entry name" value="bsu07140 like domains"/>
    <property type="match status" value="2"/>
</dbReference>
<feature type="transmembrane region" description="Helical" evidence="7">
    <location>
        <begin position="6"/>
        <end position="23"/>
    </location>
</feature>
<dbReference type="EMBL" id="AP023321">
    <property type="protein sequence ID" value="BCI59968.1"/>
    <property type="molecule type" value="Genomic_DNA"/>
</dbReference>
<keyword evidence="6 7" id="KW-0472">Membrane</keyword>
<evidence type="ECO:0000256" key="2">
    <source>
        <dbReference type="ARBA" id="ARBA00006448"/>
    </source>
</evidence>
<evidence type="ECO:0000313" key="10">
    <source>
        <dbReference type="Proteomes" id="UP000593890"/>
    </source>
</evidence>
<accession>A0A7I8CZN3</accession>
<dbReference type="GO" id="GO:0005886">
    <property type="term" value="C:plasma membrane"/>
    <property type="evidence" value="ECO:0007669"/>
    <property type="project" value="UniProtKB-SubCell"/>
</dbReference>
<gene>
    <name evidence="9" type="ORF">C12CBH8_06070</name>
</gene>
<dbReference type="Pfam" id="PF04239">
    <property type="entry name" value="DUF421"/>
    <property type="match status" value="1"/>
</dbReference>
<dbReference type="KEGG" id="sman:C12CBH8_06070"/>
<feature type="domain" description="YetF C-terminal" evidence="8">
    <location>
        <begin position="79"/>
        <end position="210"/>
    </location>
</feature>
<keyword evidence="10" id="KW-1185">Reference proteome</keyword>
<evidence type="ECO:0000256" key="4">
    <source>
        <dbReference type="ARBA" id="ARBA00022692"/>
    </source>
</evidence>
<feature type="transmembrane region" description="Helical" evidence="7">
    <location>
        <begin position="56"/>
        <end position="78"/>
    </location>
</feature>
<dbReference type="AlphaFoldDB" id="A0A7I8CZN3"/>
<proteinExistence type="inferred from homology"/>
<dbReference type="PANTHER" id="PTHR34582:SF6">
    <property type="entry name" value="UPF0702 TRANSMEMBRANE PROTEIN YCAP"/>
    <property type="match status" value="1"/>
</dbReference>
<name>A0A7I8CZN3_9FIRM</name>
<keyword evidence="5 7" id="KW-1133">Transmembrane helix</keyword>
<evidence type="ECO:0000256" key="6">
    <source>
        <dbReference type="ARBA" id="ARBA00023136"/>
    </source>
</evidence>
<keyword evidence="3" id="KW-1003">Cell membrane</keyword>
<reference evidence="10" key="1">
    <citation type="submission" date="2020-07" db="EMBL/GenBank/DDBJ databases">
        <title>Complete genome sequencing of Clostridia bacterium strain 12CBH8.</title>
        <authorList>
            <person name="Sakamoto M."/>
            <person name="Murakami T."/>
            <person name="Mori H."/>
        </authorList>
    </citation>
    <scope>NUCLEOTIDE SEQUENCE [LARGE SCALE GENOMIC DNA]</scope>
    <source>
        <strain evidence="10">12CBH8</strain>
    </source>
</reference>
<evidence type="ECO:0000259" key="8">
    <source>
        <dbReference type="Pfam" id="PF04239"/>
    </source>
</evidence>
<keyword evidence="4 7" id="KW-0812">Transmembrane</keyword>
<comment type="similarity">
    <text evidence="2">Belongs to the UPF0702 family.</text>
</comment>
<comment type="subcellular location">
    <subcellularLocation>
        <location evidence="1">Cell membrane</location>
        <topology evidence="1">Multi-pass membrane protein</topology>
    </subcellularLocation>
</comment>
<organism evidence="9 10">
    <name type="scientific">Solibaculum mannosilyticum</name>
    <dbReference type="NCBI Taxonomy" id="2780922"/>
    <lineage>
        <taxon>Bacteria</taxon>
        <taxon>Bacillati</taxon>
        <taxon>Bacillota</taxon>
        <taxon>Clostridia</taxon>
        <taxon>Eubacteriales</taxon>
        <taxon>Oscillospiraceae</taxon>
        <taxon>Solibaculum</taxon>
    </lineage>
</organism>
<protein>
    <submittedName>
        <fullName evidence="9">DUF421 domain-containing protein</fullName>
    </submittedName>
</protein>
<evidence type="ECO:0000256" key="5">
    <source>
        <dbReference type="ARBA" id="ARBA00022989"/>
    </source>
</evidence>
<evidence type="ECO:0000256" key="1">
    <source>
        <dbReference type="ARBA" id="ARBA00004651"/>
    </source>
</evidence>
<dbReference type="InterPro" id="IPR023090">
    <property type="entry name" value="UPF0702_alpha/beta_dom_sf"/>
</dbReference>
<evidence type="ECO:0000313" key="9">
    <source>
        <dbReference type="EMBL" id="BCI59968.1"/>
    </source>
</evidence>
<dbReference type="Proteomes" id="UP000593890">
    <property type="component" value="Chromosome"/>
</dbReference>
<dbReference type="InterPro" id="IPR007353">
    <property type="entry name" value="DUF421"/>
</dbReference>
<sequence>MFIYFIRTILLYIFVVLGLRLMGKRQIGELQPSELVVTLLISDIAAVPMQENGIPLISGLIPIFTLVAVELILSALMLKSDKVRSLISGKPVIIIREGKILQRQMKRVRFTIEDLMEDLRQMNIFRIEDVEYAIVETNGKLSILPKPDQMPATAGMLKVPASGDGLPMLIISDGLVHKSALAVCGLDERWLDSVLRKQKIQPSDVFLMTADKSRNHQIILKEPKA</sequence>
<dbReference type="PANTHER" id="PTHR34582">
    <property type="entry name" value="UPF0702 TRANSMEMBRANE PROTEIN YCAP"/>
    <property type="match status" value="1"/>
</dbReference>
<dbReference type="RefSeq" id="WP_090266443.1">
    <property type="nucleotide sequence ID" value="NZ_AP023321.1"/>
</dbReference>
<evidence type="ECO:0000256" key="7">
    <source>
        <dbReference type="SAM" id="Phobius"/>
    </source>
</evidence>